<dbReference type="eggNOG" id="arCOG00679">
    <property type="taxonomic scope" value="Archaea"/>
</dbReference>
<dbReference type="EMBL" id="CP003243">
    <property type="protein sequence ID" value="AFD00898.1"/>
    <property type="molecule type" value="Genomic_DNA"/>
</dbReference>
<dbReference type="GO" id="GO:0003677">
    <property type="term" value="F:DNA binding"/>
    <property type="evidence" value="ECO:0007669"/>
    <property type="project" value="UniProtKB-KW"/>
</dbReference>
<dbReference type="KEGG" id="mez:Mtc_2161"/>
<evidence type="ECO:0000259" key="2">
    <source>
        <dbReference type="Pfam" id="PF07282"/>
    </source>
</evidence>
<gene>
    <name evidence="3" type="primary">tnp-15</name>
    <name evidence="3" type="ordered locus">Mtc_2161</name>
</gene>
<protein>
    <submittedName>
        <fullName evidence="3">Transposase</fullName>
    </submittedName>
</protein>
<feature type="domain" description="Cas12f1-like TNB" evidence="2">
    <location>
        <begin position="360"/>
        <end position="427"/>
    </location>
</feature>
<dbReference type="AlphaFoldDB" id="H8I880"/>
<dbReference type="STRING" id="1041930.Mtc_2161"/>
<dbReference type="HOGENOM" id="CLU_629481_0_0_2"/>
<keyword evidence="1" id="KW-0238">DNA-binding</keyword>
<dbReference type="InterPro" id="IPR010095">
    <property type="entry name" value="Cas12f1-like_TNB"/>
</dbReference>
<evidence type="ECO:0000313" key="4">
    <source>
        <dbReference type="Proteomes" id="UP000005233"/>
    </source>
</evidence>
<accession>H8I880</accession>
<dbReference type="Pfam" id="PF07282">
    <property type="entry name" value="Cas12f1-like_TNB"/>
    <property type="match status" value="1"/>
</dbReference>
<proteinExistence type="predicted"/>
<reference evidence="3 4" key="1">
    <citation type="journal article" date="2012" name="J. Bacteriol.">
        <title>Complete genome sequence of a thermophilic methanogen, Methanocella conradii HZ254, isolated from Chinese rice field soil.</title>
        <authorList>
            <person name="Lu Z."/>
            <person name="Lu Y."/>
        </authorList>
    </citation>
    <scope>NUCLEOTIDE SEQUENCE [LARGE SCALE GENOMIC DNA]</scope>
    <source>
        <strain evidence="4">DSM 24694 / JCM 17849 / CGMCC 1.5162 / HZ254</strain>
    </source>
</reference>
<keyword evidence="4" id="KW-1185">Reference proteome</keyword>
<organism evidence="3 4">
    <name type="scientific">Methanocella conradii (strain DSM 24694 / JCM 17849 / CGMCC 1.5162 / HZ254)</name>
    <dbReference type="NCBI Taxonomy" id="1041930"/>
    <lineage>
        <taxon>Archaea</taxon>
        <taxon>Methanobacteriati</taxon>
        <taxon>Methanobacteriota</taxon>
        <taxon>Stenosarchaea group</taxon>
        <taxon>Methanomicrobia</taxon>
        <taxon>Methanocellales</taxon>
        <taxon>Methanocellaceae</taxon>
        <taxon>Methanocella</taxon>
    </lineage>
</organism>
<dbReference type="Proteomes" id="UP000005233">
    <property type="component" value="Chromosome"/>
</dbReference>
<evidence type="ECO:0000256" key="1">
    <source>
        <dbReference type="ARBA" id="ARBA00023125"/>
    </source>
</evidence>
<evidence type="ECO:0000313" key="3">
    <source>
        <dbReference type="EMBL" id="AFD00898.1"/>
    </source>
</evidence>
<sequence length="434" mass="49744">MDKRIIIVVCMLVRKTVRIPVHYETTKSKVDRLGRLTARLTYCISLINGLVSPETSLDRKTLRRLVKDSDIVQKCGLSAGYVDQCIDKVLWAWRSYEDRHGEWQYMYDRAVEDHANCGDDERGELEKKVKRLEKNEPSPPVFDHKVSCRLDFRTGGIERGENSFLLWMHVSTLVKGETMDVPLNPSYYHLKQLEGAMISDFEIIRKNGRYYAHVSTTRFVVDVETSSYGGIDQGLNRTLAIVLLPPTGAGVPREELLYDEKRNMLDKYDAIIASLQSAMASARHDRARWLVEYHKMSRKLKQLRGKRNNVSVYHDWLLANKAAEYTDGYTIAIGNTRFRQAQYRGNGMPALRKRIGKWSYARQRMFIAHKRAERGLSTMLVDERNTSNTCRCGSRLVTRKYLNGASWLLCHSCGSKLDADLNAAYNIAARGMTG</sequence>
<name>H8I880_METCZ</name>